<dbReference type="Gene3D" id="2.40.128.110">
    <property type="entry name" value="Lipid/polyisoprenoid-binding, YceI-like"/>
    <property type="match status" value="1"/>
</dbReference>
<dbReference type="PANTHER" id="PTHR34406">
    <property type="entry name" value="PROTEIN YCEI"/>
    <property type="match status" value="1"/>
</dbReference>
<gene>
    <name evidence="3" type="ORF">FKV25_04615</name>
</gene>
<dbReference type="EMBL" id="VICE01000044">
    <property type="protein sequence ID" value="TQD48911.1"/>
    <property type="molecule type" value="Genomic_DNA"/>
</dbReference>
<reference evidence="3 4" key="1">
    <citation type="submission" date="2019-06" db="EMBL/GenBank/DDBJ databases">
        <title>Lysobacter alkalisoli sp. nov. isolated from saline soil.</title>
        <authorList>
            <person name="Sun J.-Q."/>
            <person name="Xu L."/>
        </authorList>
    </citation>
    <scope>NUCLEOTIDE SEQUENCE [LARGE SCALE GENOMIC DNA]</scope>
    <source>
        <strain evidence="3 4">JCM 31130</strain>
    </source>
</reference>
<name>A0A508AK19_9GAMM</name>
<accession>A0A508AK19</accession>
<dbReference type="OrthoDB" id="1247465at2"/>
<dbReference type="SMART" id="SM00867">
    <property type="entry name" value="YceI"/>
    <property type="match status" value="1"/>
</dbReference>
<evidence type="ECO:0000256" key="1">
    <source>
        <dbReference type="SAM" id="SignalP"/>
    </source>
</evidence>
<protein>
    <submittedName>
        <fullName evidence="3">YceI family protein</fullName>
    </submittedName>
</protein>
<dbReference type="PANTHER" id="PTHR34406:SF1">
    <property type="entry name" value="PROTEIN YCEI"/>
    <property type="match status" value="1"/>
</dbReference>
<evidence type="ECO:0000259" key="2">
    <source>
        <dbReference type="SMART" id="SM00867"/>
    </source>
</evidence>
<keyword evidence="4" id="KW-1185">Reference proteome</keyword>
<feature type="chain" id="PRO_5021410881" evidence="1">
    <location>
        <begin position="26"/>
        <end position="188"/>
    </location>
</feature>
<dbReference type="AlphaFoldDB" id="A0A508AK19"/>
<dbReference type="InterPro" id="IPR007372">
    <property type="entry name" value="Lipid/polyisoprenoid-bd_YceI"/>
</dbReference>
<keyword evidence="1" id="KW-0732">Signal</keyword>
<organism evidence="3 4">
    <name type="scientific">Marilutibacter aestuarii</name>
    <dbReference type="NCBI Taxonomy" id="1706195"/>
    <lineage>
        <taxon>Bacteria</taxon>
        <taxon>Pseudomonadati</taxon>
        <taxon>Pseudomonadota</taxon>
        <taxon>Gammaproteobacteria</taxon>
        <taxon>Lysobacterales</taxon>
        <taxon>Lysobacteraceae</taxon>
        <taxon>Marilutibacter</taxon>
    </lineage>
</organism>
<feature type="signal peptide" evidence="1">
    <location>
        <begin position="1"/>
        <end position="25"/>
    </location>
</feature>
<dbReference type="SUPFAM" id="SSF101874">
    <property type="entry name" value="YceI-like"/>
    <property type="match status" value="1"/>
</dbReference>
<evidence type="ECO:0000313" key="4">
    <source>
        <dbReference type="Proteomes" id="UP000318212"/>
    </source>
</evidence>
<evidence type="ECO:0000313" key="3">
    <source>
        <dbReference type="EMBL" id="TQD48911.1"/>
    </source>
</evidence>
<feature type="domain" description="Lipid/polyisoprenoid-binding YceI-like" evidence="2">
    <location>
        <begin position="27"/>
        <end position="185"/>
    </location>
</feature>
<dbReference type="Proteomes" id="UP000318212">
    <property type="component" value="Unassembled WGS sequence"/>
</dbReference>
<comment type="caution">
    <text evidence="3">The sequence shown here is derived from an EMBL/GenBank/DDBJ whole genome shotgun (WGS) entry which is preliminary data.</text>
</comment>
<proteinExistence type="predicted"/>
<dbReference type="RefSeq" id="WP_141517626.1">
    <property type="nucleotide sequence ID" value="NZ_VICE01000044.1"/>
</dbReference>
<sequence length="188" mass="19901">MSFTQRSAQALAALLLAFAALPAIAADYVQAPGSALTFASKYQGEIFVGRFPDFRTTLSFDPADPASGRLDVAIPLATASTKNPERDETLIGEDFFFASKFPQARFQASGFRALDDGRYAADGTLSLRGISKPVTLTFEWTPGPAPVLAGKATVPRLAFGVGAGDWADVAELPDEVAVSTRVVFRPAP</sequence>
<dbReference type="InterPro" id="IPR036761">
    <property type="entry name" value="TTHA0802/YceI-like_sf"/>
</dbReference>
<dbReference type="Pfam" id="PF04264">
    <property type="entry name" value="YceI"/>
    <property type="match status" value="1"/>
</dbReference>